<dbReference type="PANTHER" id="PTHR12934">
    <property type="entry name" value="50S RIBOSOMAL PROTEIN L15"/>
    <property type="match status" value="1"/>
</dbReference>
<dbReference type="Pfam" id="PF00828">
    <property type="entry name" value="Ribosomal_L27A"/>
    <property type="match status" value="1"/>
</dbReference>
<evidence type="ECO:0000256" key="3">
    <source>
        <dbReference type="ARBA" id="ARBA00023274"/>
    </source>
</evidence>
<dbReference type="AlphaFoldDB" id="A0A2H0LN65"/>
<sequence>MKARKPYHKRAKRIGRGSGSGHGKTATKGMKGQRSRSGFHQRAGFEGGQNPFYRRVPKRGFNQAERNSFAIINLDQLAQLEANEVTPEILLQHGMVKHLLNGLKVLGRGQLNRAVTVKAHRFSASAKTAIEKAGGKAVLIEQAARRQTQN</sequence>
<evidence type="ECO:0000256" key="1">
    <source>
        <dbReference type="ARBA" id="ARBA00007320"/>
    </source>
</evidence>
<dbReference type="GO" id="GO:0019843">
    <property type="term" value="F:rRNA binding"/>
    <property type="evidence" value="ECO:0007669"/>
    <property type="project" value="UniProtKB-UniRule"/>
</dbReference>
<dbReference type="HAMAP" id="MF_01341">
    <property type="entry name" value="Ribosomal_uL15"/>
    <property type="match status" value="1"/>
</dbReference>
<comment type="similarity">
    <text evidence="1 4 5">Belongs to the universal ribosomal protein uL15 family.</text>
</comment>
<comment type="caution">
    <text evidence="8">The sequence shown here is derived from an EMBL/GenBank/DDBJ whole genome shotgun (WGS) entry which is preliminary data.</text>
</comment>
<evidence type="ECO:0000256" key="4">
    <source>
        <dbReference type="HAMAP-Rule" id="MF_01341"/>
    </source>
</evidence>
<evidence type="ECO:0000256" key="2">
    <source>
        <dbReference type="ARBA" id="ARBA00022980"/>
    </source>
</evidence>
<accession>A0A2H0LN65</accession>
<proteinExistence type="inferred from homology"/>
<comment type="subunit">
    <text evidence="4">Part of the 50S ribosomal subunit.</text>
</comment>
<dbReference type="GO" id="GO:0006412">
    <property type="term" value="P:translation"/>
    <property type="evidence" value="ECO:0007669"/>
    <property type="project" value="UniProtKB-UniRule"/>
</dbReference>
<dbReference type="InterPro" id="IPR005749">
    <property type="entry name" value="Ribosomal_uL15_bac-type"/>
</dbReference>
<organism evidence="8 9">
    <name type="scientific">Candidatus Abzuiibacterium crystallinum</name>
    <dbReference type="NCBI Taxonomy" id="1974748"/>
    <lineage>
        <taxon>Bacteria</taxon>
        <taxon>Pseudomonadati</taxon>
        <taxon>Candidatus Omnitrophota</taxon>
        <taxon>Candidatus Abzuiibacterium</taxon>
    </lineage>
</organism>
<evidence type="ECO:0000313" key="8">
    <source>
        <dbReference type="EMBL" id="PIQ85882.1"/>
    </source>
</evidence>
<dbReference type="InterPro" id="IPR001196">
    <property type="entry name" value="Ribosomal_uL15_CS"/>
</dbReference>
<dbReference type="InterPro" id="IPR036227">
    <property type="entry name" value="Ribosomal_uL15/eL18_sf"/>
</dbReference>
<feature type="region of interest" description="Disordered" evidence="6">
    <location>
        <begin position="1"/>
        <end position="59"/>
    </location>
</feature>
<evidence type="ECO:0000313" key="9">
    <source>
        <dbReference type="Proteomes" id="UP000230859"/>
    </source>
</evidence>
<dbReference type="SUPFAM" id="SSF52080">
    <property type="entry name" value="Ribosomal proteins L15p and L18e"/>
    <property type="match status" value="1"/>
</dbReference>
<dbReference type="GO" id="GO:0022625">
    <property type="term" value="C:cytosolic large ribosomal subunit"/>
    <property type="evidence" value="ECO:0007669"/>
    <property type="project" value="TreeGrafter"/>
</dbReference>
<dbReference type="Gene3D" id="3.100.10.10">
    <property type="match status" value="1"/>
</dbReference>
<dbReference type="NCBIfam" id="TIGR01071">
    <property type="entry name" value="rplO_bact"/>
    <property type="match status" value="1"/>
</dbReference>
<evidence type="ECO:0000256" key="6">
    <source>
        <dbReference type="SAM" id="MobiDB-lite"/>
    </source>
</evidence>
<protein>
    <recommendedName>
        <fullName evidence="4">Large ribosomal subunit protein uL15</fullName>
    </recommendedName>
</protein>
<dbReference type="InterPro" id="IPR030878">
    <property type="entry name" value="Ribosomal_uL15"/>
</dbReference>
<dbReference type="InterPro" id="IPR021131">
    <property type="entry name" value="Ribosomal_uL15/eL18"/>
</dbReference>
<dbReference type="GO" id="GO:0003735">
    <property type="term" value="F:structural constituent of ribosome"/>
    <property type="evidence" value="ECO:0007669"/>
    <property type="project" value="InterPro"/>
</dbReference>
<reference evidence="8 9" key="1">
    <citation type="submission" date="2017-09" db="EMBL/GenBank/DDBJ databases">
        <title>Depth-based differentiation of microbial function through sediment-hosted aquifers and enrichment of novel symbionts in the deep terrestrial subsurface.</title>
        <authorList>
            <person name="Probst A.J."/>
            <person name="Ladd B."/>
            <person name="Jarett J.K."/>
            <person name="Geller-Mcgrath D.E."/>
            <person name="Sieber C.M."/>
            <person name="Emerson J.B."/>
            <person name="Anantharaman K."/>
            <person name="Thomas B.C."/>
            <person name="Malmstrom R."/>
            <person name="Stieglmeier M."/>
            <person name="Klingl A."/>
            <person name="Woyke T."/>
            <person name="Ryan C.M."/>
            <person name="Banfield J.F."/>
        </authorList>
    </citation>
    <scope>NUCLEOTIDE SEQUENCE [LARGE SCALE GENOMIC DNA]</scope>
    <source>
        <strain evidence="8">CG11_big_fil_rev_8_21_14_0_20_45_26</strain>
    </source>
</reference>
<evidence type="ECO:0000256" key="5">
    <source>
        <dbReference type="RuleBase" id="RU003888"/>
    </source>
</evidence>
<dbReference type="EMBL" id="PCVY01000058">
    <property type="protein sequence ID" value="PIQ85882.1"/>
    <property type="molecule type" value="Genomic_DNA"/>
</dbReference>
<comment type="function">
    <text evidence="4">Binds to the 23S rRNA.</text>
</comment>
<keyword evidence="4" id="KW-0699">rRNA-binding</keyword>
<feature type="domain" description="Large ribosomal subunit protein uL15/eL18" evidence="7">
    <location>
        <begin position="71"/>
        <end position="138"/>
    </location>
</feature>
<feature type="compositionally biased region" description="Basic residues" evidence="6">
    <location>
        <begin position="1"/>
        <end position="15"/>
    </location>
</feature>
<dbReference type="Proteomes" id="UP000230859">
    <property type="component" value="Unassembled WGS sequence"/>
</dbReference>
<gene>
    <name evidence="4" type="primary">rplO</name>
    <name evidence="8" type="ORF">COV74_06845</name>
</gene>
<keyword evidence="2 4" id="KW-0689">Ribosomal protein</keyword>
<keyword evidence="4" id="KW-0694">RNA-binding</keyword>
<name>A0A2H0LN65_9BACT</name>
<dbReference type="PROSITE" id="PS00475">
    <property type="entry name" value="RIBOSOMAL_L15"/>
    <property type="match status" value="1"/>
</dbReference>
<keyword evidence="3 4" id="KW-0687">Ribonucleoprotein</keyword>
<dbReference type="PANTHER" id="PTHR12934:SF11">
    <property type="entry name" value="LARGE RIBOSOMAL SUBUNIT PROTEIN UL15M"/>
    <property type="match status" value="1"/>
</dbReference>
<evidence type="ECO:0000259" key="7">
    <source>
        <dbReference type="Pfam" id="PF00828"/>
    </source>
</evidence>